<feature type="region of interest" description="Disordered" evidence="1">
    <location>
        <begin position="96"/>
        <end position="117"/>
    </location>
</feature>
<evidence type="ECO:0000313" key="3">
    <source>
        <dbReference type="Proteomes" id="UP000272942"/>
    </source>
</evidence>
<reference evidence="2 3" key="2">
    <citation type="submission" date="2018-11" db="EMBL/GenBank/DDBJ databases">
        <authorList>
            <consortium name="Pathogen Informatics"/>
        </authorList>
    </citation>
    <scope>NUCLEOTIDE SEQUENCE [LARGE SCALE GENOMIC DNA]</scope>
    <source>
        <strain evidence="2 3">Egypt</strain>
    </source>
</reference>
<proteinExistence type="predicted"/>
<dbReference type="Proteomes" id="UP000272942">
    <property type="component" value="Unassembled WGS sequence"/>
</dbReference>
<dbReference type="EMBL" id="UZAN01020811">
    <property type="protein sequence ID" value="VDP51441.1"/>
    <property type="molecule type" value="Genomic_DNA"/>
</dbReference>
<keyword evidence="3" id="KW-1185">Reference proteome</keyword>
<evidence type="ECO:0000313" key="2">
    <source>
        <dbReference type="EMBL" id="VDP51441.1"/>
    </source>
</evidence>
<sequence>MKYIHLIVPPDYVDLLQITEAQTSDFELKTLKSNRSLKLQLVPLTTSDGNIWCDCSTGTPHPASATTLSKAGLQYLAQLVAPRDLRINKVNPPTLRLAQNESRRNSSGPQVFIVSAK</sequence>
<organism evidence="4">
    <name type="scientific">Echinostoma caproni</name>
    <dbReference type="NCBI Taxonomy" id="27848"/>
    <lineage>
        <taxon>Eukaryota</taxon>
        <taxon>Metazoa</taxon>
        <taxon>Spiralia</taxon>
        <taxon>Lophotrochozoa</taxon>
        <taxon>Platyhelminthes</taxon>
        <taxon>Trematoda</taxon>
        <taxon>Digenea</taxon>
        <taxon>Plagiorchiida</taxon>
        <taxon>Echinostomata</taxon>
        <taxon>Echinostomatoidea</taxon>
        <taxon>Echinostomatidae</taxon>
        <taxon>Echinostoma</taxon>
    </lineage>
</organism>
<evidence type="ECO:0000256" key="1">
    <source>
        <dbReference type="SAM" id="MobiDB-lite"/>
    </source>
</evidence>
<feature type="compositionally biased region" description="Polar residues" evidence="1">
    <location>
        <begin position="97"/>
        <end position="109"/>
    </location>
</feature>
<reference evidence="4" key="1">
    <citation type="submission" date="2016-06" db="UniProtKB">
        <authorList>
            <consortium name="WormBaseParasite"/>
        </authorList>
    </citation>
    <scope>IDENTIFICATION</scope>
</reference>
<accession>A0A183A4U2</accession>
<evidence type="ECO:0000313" key="4">
    <source>
        <dbReference type="WBParaSite" id="ECPE_0000197701-mRNA-1"/>
    </source>
</evidence>
<name>A0A183A4U2_9TREM</name>
<dbReference type="WBParaSite" id="ECPE_0000197701-mRNA-1">
    <property type="protein sequence ID" value="ECPE_0000197701-mRNA-1"/>
    <property type="gene ID" value="ECPE_0000197701"/>
</dbReference>
<protein>
    <submittedName>
        <fullName evidence="4">PIH1_CS domain-containing protein</fullName>
    </submittedName>
</protein>
<dbReference type="AlphaFoldDB" id="A0A183A4U2"/>
<gene>
    <name evidence="2" type="ORF">ECPE_LOCUS1978</name>
</gene>